<evidence type="ECO:0000256" key="2">
    <source>
        <dbReference type="SAM" id="SignalP"/>
    </source>
</evidence>
<dbReference type="SMART" id="SM00108">
    <property type="entry name" value="B_lectin"/>
    <property type="match status" value="1"/>
</dbReference>
<dbReference type="EMBL" id="PYBW01000026">
    <property type="protein sequence ID" value="PYC84022.1"/>
    <property type="molecule type" value="Genomic_DNA"/>
</dbReference>
<proteinExistence type="predicted"/>
<dbReference type="CDD" id="cd23451">
    <property type="entry name" value="beta-trefoil_Ricin_laminarinase"/>
    <property type="match status" value="1"/>
</dbReference>
<dbReference type="Gene3D" id="2.90.10.10">
    <property type="entry name" value="Bulb-type lectin domain"/>
    <property type="match status" value="2"/>
</dbReference>
<feature type="signal peptide" evidence="2">
    <location>
        <begin position="1"/>
        <end position="40"/>
    </location>
</feature>
<dbReference type="InterPro" id="IPR000772">
    <property type="entry name" value="Ricin_B_lectin"/>
</dbReference>
<dbReference type="OrthoDB" id="4332189at2"/>
<feature type="chain" id="PRO_5016145004" description="Bulb-type lectin domain-containing protein" evidence="2">
    <location>
        <begin position="41"/>
        <end position="1356"/>
    </location>
</feature>
<reference evidence="4 5" key="1">
    <citation type="submission" date="2018-03" db="EMBL/GenBank/DDBJ databases">
        <title>Bioinformatic expansion and discovery of thiopeptide antibiotics.</title>
        <authorList>
            <person name="Schwalen C.J."/>
            <person name="Hudson G.A."/>
            <person name="Mitchell D.A."/>
        </authorList>
    </citation>
    <scope>NUCLEOTIDE SEQUENCE [LARGE SCALE GENOMIC DNA]</scope>
    <source>
        <strain evidence="4 5">ATCC 21389</strain>
    </source>
</reference>
<evidence type="ECO:0000259" key="3">
    <source>
        <dbReference type="PROSITE" id="PS50927"/>
    </source>
</evidence>
<gene>
    <name evidence="4" type="ORF">C7C46_08055</name>
</gene>
<accession>A0A2V4NUI7</accession>
<dbReference type="InterPro" id="IPR035992">
    <property type="entry name" value="Ricin_B-like_lectins"/>
</dbReference>
<evidence type="ECO:0000256" key="1">
    <source>
        <dbReference type="SAM" id="MobiDB-lite"/>
    </source>
</evidence>
<dbReference type="Pfam" id="PF00652">
    <property type="entry name" value="Ricin_B_lectin"/>
    <property type="match status" value="1"/>
</dbReference>
<sequence length="1356" mass="139579">MSLMPRPGFMPAARHRALRPLTVAAVLAVVLTTAAGPALADTTATADPANPTAGTPSSPVQLAQAQAKSSGKPVTVDALTTETSLTVANPDGTFTQSQNVQPVRVKKNGAWTETDSTLAKNGDGSFSPTAVPSNVALSGGGTAPLAAFTDPAGHRLAMTLPFALPAPTVSGNTATYTNVLPDVDLQATVTDQGAFHEVLVVKNAQAAANPQLKTLKLTTANSGGLTTNTDSNGNLSFKAADGTEAFHAPTPVMWDSAPAPTTAPSAPTPTPAPSTVDPAGVASSSKDGPGQGAHISALNVQADNSAITLAPDPAQLATATFPAYIDPGVAPGGQTNNYAEVKQGCASQVVFNNAQENGEGIGYQQYSSDCFGMYRSFYEMDTSRLNSGMTIVKSMLDLTETYGADHMCGHTAPVTLNFTGAINNGTNWNNQPGVLQTLGQQDVATAYGSCGYQPVNFEVTGTVSQYRGVSNLTFGITGNESTSSSNYGFMRFSVNPQLVTTYEIPPNAPDQLSLSQGNTNCAGNGWVGTTASLVALNSRLTTSMPGVNLKAGSLLVDDSTDDGHGNPFTVGWPASPNWVASGSTASIPSPVGFADGHQYEWEVWANDGYTDGPHAPKCLFNVDTTPPSLTITPSSTFPALGSGKTTTGYAGQNLTLQVRAKDPVPTSGCTRPAAPCKASGVAGIKYSLDAAIPATGAQTAATTANADGSLSATITFPIPANQWGTHTLNLSAYDNAGNSTANQVYSFYAPWNPATKITPGDLTGDGIPDLITAQGAGGNLVTIPGNTDANNLPLTASTLDKTPDAGTGWDKYLVTNRGSVTGGATDDLFVYNPAKHQLRVYKNDSATPGTNNLPGRFTISSDFTSPLTRPCVNQDLSSVSPLPACTSQSPADWSNISLTQLVAVGAHSAFAAQVPTSTYPPSDMMTVENSQLWYYVGGTDPTHYLLGAYPIGTGDWSNTTIIAPSNLGVTAANAADKTTNGYGTYTTGTPAFWARNNHTGAITAYTLTFDANGVPTSHPAAPTDATLRSAVTDANNTKYCADDGGGLADGASVRMWACNNTAAQAVTYGLDNTLHLVGKCLDVANGGTTPGTKVQLWTCNGSTGQQWVAGSNPGSLKNPASGLCLDDPQGNTDGTAQLQIYLCNGSNPQNWALNTTLPSPQPILNVGINATQFPSVVSPGDVNGDGNPDLFAISSSQQIIEYPGATPLTPAGQSAPIAQVGNLTYLGMITKQVNPTLTGGTVLHAGDSAYSANTRLIMQGDGNLVLYSLKTGQALWSTNTWGNPGAYATMQTDGNLVVYKADPAFTTPGAAANSLWSSGTPNNPGATAKVQDDCNFVVYNTAGAPVWNSVTFNPNP</sequence>
<dbReference type="PROSITE" id="PS50927">
    <property type="entry name" value="BULB_LECTIN"/>
    <property type="match status" value="1"/>
</dbReference>
<dbReference type="SUPFAM" id="SSF51110">
    <property type="entry name" value="alpha-D-mannose-specific plant lectins"/>
    <property type="match status" value="2"/>
</dbReference>
<dbReference type="PROSITE" id="PS50231">
    <property type="entry name" value="RICIN_B_LECTIN"/>
    <property type="match status" value="1"/>
</dbReference>
<dbReference type="SMART" id="SM00458">
    <property type="entry name" value="RICIN"/>
    <property type="match status" value="1"/>
</dbReference>
<protein>
    <recommendedName>
        <fullName evidence="3">Bulb-type lectin domain-containing protein</fullName>
    </recommendedName>
</protein>
<dbReference type="Gene3D" id="2.80.10.50">
    <property type="match status" value="1"/>
</dbReference>
<feature type="compositionally biased region" description="Low complexity" evidence="1">
    <location>
        <begin position="256"/>
        <end position="265"/>
    </location>
</feature>
<organism evidence="4 5">
    <name type="scientific">Streptomyces tateyamensis</name>
    <dbReference type="NCBI Taxonomy" id="565073"/>
    <lineage>
        <taxon>Bacteria</taxon>
        <taxon>Bacillati</taxon>
        <taxon>Actinomycetota</taxon>
        <taxon>Actinomycetes</taxon>
        <taxon>Kitasatosporales</taxon>
        <taxon>Streptomycetaceae</taxon>
        <taxon>Streptomyces</taxon>
    </lineage>
</organism>
<dbReference type="Proteomes" id="UP000248039">
    <property type="component" value="Unassembled WGS sequence"/>
</dbReference>
<dbReference type="InterPro" id="IPR036426">
    <property type="entry name" value="Bulb-type_lectin_dom_sf"/>
</dbReference>
<dbReference type="SUPFAM" id="SSF50370">
    <property type="entry name" value="Ricin B-like lectins"/>
    <property type="match status" value="1"/>
</dbReference>
<keyword evidence="5" id="KW-1185">Reference proteome</keyword>
<name>A0A2V4NUI7_9ACTN</name>
<dbReference type="CDD" id="cd00028">
    <property type="entry name" value="B_lectin"/>
    <property type="match status" value="1"/>
</dbReference>
<evidence type="ECO:0000313" key="4">
    <source>
        <dbReference type="EMBL" id="PYC84022.1"/>
    </source>
</evidence>
<feature type="domain" description="Bulb-type lectin" evidence="3">
    <location>
        <begin position="1234"/>
        <end position="1351"/>
    </location>
</feature>
<keyword evidence="2" id="KW-0732">Signal</keyword>
<feature type="region of interest" description="Disordered" evidence="1">
    <location>
        <begin position="250"/>
        <end position="294"/>
    </location>
</feature>
<evidence type="ECO:0000313" key="5">
    <source>
        <dbReference type="Proteomes" id="UP000248039"/>
    </source>
</evidence>
<dbReference type="InterPro" id="IPR001480">
    <property type="entry name" value="Bulb-type_lectin_dom"/>
</dbReference>
<comment type="caution">
    <text evidence="4">The sequence shown here is derived from an EMBL/GenBank/DDBJ whole genome shotgun (WGS) entry which is preliminary data.</text>
</comment>